<sequence length="140" mass="16218">MPKMQRLTYFCRQTALFSHCSLIIFIGLWQLLLSPHPQLSAFIITVLWVIPLLLPLPGIFAAKPYTHAWANFILMFYVLHAVTLIVLNDGERTLAAIELIIVSICFVNNILFARLRAKELGIKLKRLSQVEREERTRYHD</sequence>
<dbReference type="Pfam" id="PF09842">
    <property type="entry name" value="DUF2069"/>
    <property type="match status" value="1"/>
</dbReference>
<dbReference type="EMBL" id="PYOP01000033">
    <property type="protein sequence ID" value="PSW92845.1"/>
    <property type="molecule type" value="Genomic_DNA"/>
</dbReference>
<accession>A0A0D8PNX0</accession>
<keyword evidence="1" id="KW-0812">Transmembrane</keyword>
<proteinExistence type="predicted"/>
<gene>
    <name evidence="2" type="ORF">C9I88_17320</name>
    <name evidence="3" type="ORF">C9J52_16640</name>
</gene>
<dbReference type="Proteomes" id="UP000241190">
    <property type="component" value="Unassembled WGS sequence"/>
</dbReference>
<dbReference type="AlphaFoldDB" id="A0A0D8PNX0"/>
<dbReference type="EMBL" id="PYLW01000026">
    <property type="protein sequence ID" value="PSV91494.1"/>
    <property type="molecule type" value="Genomic_DNA"/>
</dbReference>
<dbReference type="InterPro" id="IPR018643">
    <property type="entry name" value="DUF2069_membrane"/>
</dbReference>
<feature type="transmembrane region" description="Helical" evidence="1">
    <location>
        <begin position="93"/>
        <end position="115"/>
    </location>
</feature>
<feature type="transmembrane region" description="Helical" evidence="1">
    <location>
        <begin position="39"/>
        <end position="61"/>
    </location>
</feature>
<dbReference type="OrthoDB" id="5569826at2"/>
<feature type="transmembrane region" description="Helical" evidence="1">
    <location>
        <begin position="14"/>
        <end position="33"/>
    </location>
</feature>
<keyword evidence="4" id="KW-1185">Reference proteome</keyword>
<dbReference type="Proteomes" id="UP000241954">
    <property type="component" value="Unassembled WGS sequence"/>
</dbReference>
<keyword evidence="1" id="KW-0472">Membrane</keyword>
<keyword evidence="1" id="KW-1133">Transmembrane helix</keyword>
<evidence type="ECO:0000313" key="5">
    <source>
        <dbReference type="Proteomes" id="UP000241954"/>
    </source>
</evidence>
<protein>
    <submittedName>
        <fullName evidence="2">DUF2069 domain-containing protein</fullName>
    </submittedName>
</protein>
<reference evidence="2 5" key="1">
    <citation type="submission" date="2018-01" db="EMBL/GenBank/DDBJ databases">
        <title>Whole genome sequencing of Histamine producing bacteria.</title>
        <authorList>
            <person name="Butler K."/>
        </authorList>
    </citation>
    <scope>NUCLEOTIDE SEQUENCE [LARGE SCALE GENOMIC DNA]</scope>
    <source>
        <strain evidence="3 4">ATCC 51761</strain>
        <strain evidence="2 5">NCIMB 13481</strain>
    </source>
</reference>
<dbReference type="GeneID" id="93550239"/>
<evidence type="ECO:0000313" key="4">
    <source>
        <dbReference type="Proteomes" id="UP000241190"/>
    </source>
</evidence>
<organism evidence="2 5">
    <name type="scientific">Photobacterium iliopiscarium</name>
    <dbReference type="NCBI Taxonomy" id="56192"/>
    <lineage>
        <taxon>Bacteria</taxon>
        <taxon>Pseudomonadati</taxon>
        <taxon>Pseudomonadota</taxon>
        <taxon>Gammaproteobacteria</taxon>
        <taxon>Vibrionales</taxon>
        <taxon>Vibrionaceae</taxon>
        <taxon>Photobacterium</taxon>
    </lineage>
</organism>
<evidence type="ECO:0000313" key="2">
    <source>
        <dbReference type="EMBL" id="PSV91494.1"/>
    </source>
</evidence>
<feature type="transmembrane region" description="Helical" evidence="1">
    <location>
        <begin position="68"/>
        <end position="87"/>
    </location>
</feature>
<name>A0A0D8PNX0_9GAMM</name>
<dbReference type="STRING" id="56192.UB38_16405"/>
<evidence type="ECO:0000313" key="3">
    <source>
        <dbReference type="EMBL" id="PSW92845.1"/>
    </source>
</evidence>
<evidence type="ECO:0000256" key="1">
    <source>
        <dbReference type="SAM" id="Phobius"/>
    </source>
</evidence>
<comment type="caution">
    <text evidence="2">The sequence shown here is derived from an EMBL/GenBank/DDBJ whole genome shotgun (WGS) entry which is preliminary data.</text>
</comment>
<dbReference type="RefSeq" id="WP_045038171.1">
    <property type="nucleotide sequence ID" value="NZ_JZSR01000035.1"/>
</dbReference>